<feature type="domain" description="5'-Nucleotidase C-terminal" evidence="4">
    <location>
        <begin position="291"/>
        <end position="427"/>
    </location>
</feature>
<dbReference type="CDD" id="cd00845">
    <property type="entry name" value="MPP_UshA_N_like"/>
    <property type="match status" value="1"/>
</dbReference>
<evidence type="ECO:0000259" key="3">
    <source>
        <dbReference type="Pfam" id="PF00149"/>
    </source>
</evidence>
<dbReference type="SUPFAM" id="SSF55816">
    <property type="entry name" value="5'-nucleotidase (syn. UDP-sugar hydrolase), C-terminal domain"/>
    <property type="match status" value="1"/>
</dbReference>
<dbReference type="Pfam" id="PF02872">
    <property type="entry name" value="5_nucleotid_C"/>
    <property type="match status" value="1"/>
</dbReference>
<sequence length="487" mass="54110">MRVHFFHTNDVHSHFEEYLQVATQLRRRREQATADGDVVFSFDIGDNADRKRMETEGTFGRTNAALLAQVGYDAWTFGNNEGLTLPKDSWADLVNESNTPLLVANLFDDESREPFGCFEPYVILERSGLRVAVIGLTVPFFDFYKMFGVWAEHPRDTFARLLPEIREQGVDLVVLLSHLGLGSDRQIAEEIEGIDLILGGHTHNVLEQPEQIGRTWIAQAGSHGSHLGHLTLEWDDAARRIAAVTGGAVPRDRSLVPDQDLADLLAHWQEHAAMRMTEVVAQLDQPLLHRLSGDSPLAHLVVDGMRARTGAQIAMINGGVFNHGLIEGPVTRADLLTCFPGPSITCVVELTGGQVLSLLEKSLDPAYAEQVGKGYGFRGYRVGGLQVSGLTVNVTRQTDGRTVIDARHDGKAIDPERVYEVAGIDYLYFSPVYAEFKEGRSVRFQLPFVRQLLGEVLAQTGEADIESPRWMFAGFEPHTDQEEQEEL</sequence>
<evidence type="ECO:0000313" key="5">
    <source>
        <dbReference type="EMBL" id="MCX7570599.1"/>
    </source>
</evidence>
<dbReference type="GO" id="GO:0016787">
    <property type="term" value="F:hydrolase activity"/>
    <property type="evidence" value="ECO:0007669"/>
    <property type="project" value="UniProtKB-KW"/>
</dbReference>
<protein>
    <submittedName>
        <fullName evidence="5">Bifunctional UDP-sugar hydrolase/5'-nucleotidase</fullName>
    </submittedName>
</protein>
<dbReference type="InterPro" id="IPR004843">
    <property type="entry name" value="Calcineurin-like_PHP"/>
</dbReference>
<reference evidence="5 6" key="1">
    <citation type="submission" date="2022-11" db="EMBL/GenBank/DDBJ databases">
        <title>Study of microbial diversity in lake waters.</title>
        <authorList>
            <person name="Zhang J."/>
        </authorList>
    </citation>
    <scope>NUCLEOTIDE SEQUENCE [LARGE SCALE GENOMIC DNA]</scope>
    <source>
        <strain evidence="5 6">DT12</strain>
    </source>
</reference>
<dbReference type="SUPFAM" id="SSF56300">
    <property type="entry name" value="Metallo-dependent phosphatases"/>
    <property type="match status" value="1"/>
</dbReference>
<dbReference type="PANTHER" id="PTHR11575">
    <property type="entry name" value="5'-NUCLEOTIDASE-RELATED"/>
    <property type="match status" value="1"/>
</dbReference>
<dbReference type="InterPro" id="IPR029052">
    <property type="entry name" value="Metallo-depent_PP-like"/>
</dbReference>
<comment type="caution">
    <text evidence="5">The sequence shown here is derived from an EMBL/GenBank/DDBJ whole genome shotgun (WGS) entry which is preliminary data.</text>
</comment>
<evidence type="ECO:0000313" key="6">
    <source>
        <dbReference type="Proteomes" id="UP001208017"/>
    </source>
</evidence>
<name>A0ABT3X134_9BACL</name>
<keyword evidence="1" id="KW-0732">Signal</keyword>
<organism evidence="5 6">
    <name type="scientific">Tumebacillus lacus</name>
    <dbReference type="NCBI Taxonomy" id="2995335"/>
    <lineage>
        <taxon>Bacteria</taxon>
        <taxon>Bacillati</taxon>
        <taxon>Bacillota</taxon>
        <taxon>Bacilli</taxon>
        <taxon>Bacillales</taxon>
        <taxon>Alicyclobacillaceae</taxon>
        <taxon>Tumebacillus</taxon>
    </lineage>
</organism>
<evidence type="ECO:0000256" key="1">
    <source>
        <dbReference type="ARBA" id="ARBA00022729"/>
    </source>
</evidence>
<comment type="similarity">
    <text evidence="2">Belongs to the 5'-nucleotidase family.</text>
</comment>
<dbReference type="Pfam" id="PF00149">
    <property type="entry name" value="Metallophos"/>
    <property type="match status" value="1"/>
</dbReference>
<dbReference type="Proteomes" id="UP001208017">
    <property type="component" value="Unassembled WGS sequence"/>
</dbReference>
<proteinExistence type="inferred from homology"/>
<dbReference type="InterPro" id="IPR036907">
    <property type="entry name" value="5'-Nucleotdase_C_sf"/>
</dbReference>
<feature type="domain" description="Calcineurin-like phosphoesterase" evidence="3">
    <location>
        <begin position="4"/>
        <end position="204"/>
    </location>
</feature>
<gene>
    <name evidence="5" type="ORF">OS242_11550</name>
</gene>
<dbReference type="RefSeq" id="WP_267151848.1">
    <property type="nucleotide sequence ID" value="NZ_JAPMLT010000005.1"/>
</dbReference>
<dbReference type="InterPro" id="IPR008334">
    <property type="entry name" value="5'-Nucleotdase_C"/>
</dbReference>
<dbReference type="InterPro" id="IPR006179">
    <property type="entry name" value="5_nucleotidase/apyrase"/>
</dbReference>
<keyword evidence="6" id="KW-1185">Reference proteome</keyword>
<dbReference type="EMBL" id="JAPMLT010000005">
    <property type="protein sequence ID" value="MCX7570599.1"/>
    <property type="molecule type" value="Genomic_DNA"/>
</dbReference>
<evidence type="ECO:0000259" key="4">
    <source>
        <dbReference type="Pfam" id="PF02872"/>
    </source>
</evidence>
<dbReference type="Gene3D" id="3.60.21.10">
    <property type="match status" value="1"/>
</dbReference>
<accession>A0ABT3X134</accession>
<dbReference type="Gene3D" id="3.90.780.10">
    <property type="entry name" value="5'-Nucleotidase, C-terminal domain"/>
    <property type="match status" value="1"/>
</dbReference>
<keyword evidence="2" id="KW-0547">Nucleotide-binding</keyword>
<evidence type="ECO:0000256" key="2">
    <source>
        <dbReference type="RuleBase" id="RU362119"/>
    </source>
</evidence>
<dbReference type="PRINTS" id="PR01607">
    <property type="entry name" value="APYRASEFAMLY"/>
</dbReference>
<keyword evidence="2 5" id="KW-0378">Hydrolase</keyword>
<dbReference type="PANTHER" id="PTHR11575:SF23">
    <property type="entry name" value="5-NUCLEOTIDASE FAMILY PROTEIN"/>
    <property type="match status" value="1"/>
</dbReference>